<dbReference type="RefSeq" id="WP_005606463.1">
    <property type="nucleotide sequence ID" value="NZ_CP102283.1"/>
</dbReference>
<accession>C8NIT3</accession>
<keyword evidence="2" id="KW-1185">Reference proteome</keyword>
<organism evidence="1 2">
    <name type="scientific">Granulicatella adiacens ATCC 49175</name>
    <dbReference type="NCBI Taxonomy" id="638301"/>
    <lineage>
        <taxon>Bacteria</taxon>
        <taxon>Bacillati</taxon>
        <taxon>Bacillota</taxon>
        <taxon>Bacilli</taxon>
        <taxon>Lactobacillales</taxon>
        <taxon>Carnobacteriaceae</taxon>
        <taxon>Granulicatella</taxon>
    </lineage>
</organism>
<gene>
    <name evidence="1" type="ORF">HMPREF0444_1828</name>
</gene>
<reference evidence="1 2" key="1">
    <citation type="submission" date="2009-08" db="EMBL/GenBank/DDBJ databases">
        <authorList>
            <person name="Muzny D."/>
            <person name="Qin X."/>
            <person name="Deng J."/>
            <person name="Jiang H."/>
            <person name="Liu Y."/>
            <person name="Qu J."/>
            <person name="Song X.-Z."/>
            <person name="Zhang L."/>
            <person name="Thornton R."/>
            <person name="Coyle M."/>
            <person name="Francisco L."/>
            <person name="Jackson L."/>
            <person name="Javaid M."/>
            <person name="Korchina V."/>
            <person name="Kovar C."/>
            <person name="Mata R."/>
            <person name="Mathew T."/>
            <person name="Ngo R."/>
            <person name="Nguyen L."/>
            <person name="Nguyen N."/>
            <person name="Okwuonu G."/>
            <person name="Ongeri F."/>
            <person name="Pham C."/>
            <person name="Simmons D."/>
            <person name="Wilczek-Boney K."/>
            <person name="Hale W."/>
            <person name="Jakkamsetti A."/>
            <person name="Pham P."/>
            <person name="Ruth R."/>
            <person name="San Lucas F."/>
            <person name="Warren J."/>
            <person name="Zhang J."/>
            <person name="Zhao Z."/>
            <person name="Zhou C."/>
            <person name="Zhu D."/>
            <person name="Lee S."/>
            <person name="Bess C."/>
            <person name="Blankenburg K."/>
            <person name="Forbes L."/>
            <person name="Fu Q."/>
            <person name="Gubbala S."/>
            <person name="Hirani K."/>
            <person name="Jayaseelan J.C."/>
            <person name="Lara F."/>
            <person name="Munidasa M."/>
            <person name="Palculict T."/>
            <person name="Patil S."/>
            <person name="Pu L.-L."/>
            <person name="Saada N."/>
            <person name="Tang L."/>
            <person name="Weissenberger G."/>
            <person name="Zhu Y."/>
            <person name="Hemphill L."/>
            <person name="Shang Y."/>
            <person name="Youmans B."/>
            <person name="Ayvaz T."/>
            <person name="Ross M."/>
            <person name="Santibanez J."/>
            <person name="Aqrawi P."/>
            <person name="Gross S."/>
            <person name="Joshi V."/>
            <person name="Fowler G."/>
            <person name="Nazareth L."/>
            <person name="Reid J."/>
            <person name="Worley K."/>
            <person name="Petrosino J."/>
            <person name="Highlander S."/>
            <person name="Gibbs R."/>
        </authorList>
    </citation>
    <scope>NUCLEOTIDE SEQUENCE [LARGE SCALE GENOMIC DNA]</scope>
    <source>
        <strain evidence="1 2">ATCC 49175</strain>
    </source>
</reference>
<name>C8NIT3_9LACT</name>
<dbReference type="EMBL" id="ACKZ01000029">
    <property type="protein sequence ID" value="EEW36480.1"/>
    <property type="molecule type" value="Genomic_DNA"/>
</dbReference>
<dbReference type="HOGENOM" id="CLU_1991486_0_0_9"/>
<evidence type="ECO:0000313" key="1">
    <source>
        <dbReference type="EMBL" id="EEW36480.1"/>
    </source>
</evidence>
<proteinExistence type="predicted"/>
<dbReference type="STRING" id="638301.HMPREF0444_1828"/>
<dbReference type="Proteomes" id="UP000005926">
    <property type="component" value="Unassembled WGS sequence"/>
</dbReference>
<evidence type="ECO:0000313" key="2">
    <source>
        <dbReference type="Proteomes" id="UP000005926"/>
    </source>
</evidence>
<comment type="caution">
    <text evidence="1">The sequence shown here is derived from an EMBL/GenBank/DDBJ whole genome shotgun (WGS) entry which is preliminary data.</text>
</comment>
<sequence length="133" mass="15752">MNLEVRLMKRVYSILVFGNEENDVMLVLKFTDQKFQSLSDFLNSEVHNFYLHVREALENVITGKMKEYAFDGNMLGIEIGKEITEVYFQFEEEILGAPCFIPTNELYKLVLEWKEMEDRMHRGEDIFPLTLED</sequence>
<evidence type="ECO:0008006" key="3">
    <source>
        <dbReference type="Google" id="ProtNLM"/>
    </source>
</evidence>
<dbReference type="AlphaFoldDB" id="C8NIT3"/>
<protein>
    <recommendedName>
        <fullName evidence="3">Antitoxin</fullName>
    </recommendedName>
</protein>
<dbReference type="GeneID" id="78412413"/>